<reference evidence="7" key="1">
    <citation type="submission" date="2023-01" db="EMBL/GenBank/DDBJ databases">
        <title>Key to firefly adult light organ development and bioluminescence: homeobox transcription factors regulate luciferase expression and transportation to peroxisome.</title>
        <authorList>
            <person name="Fu X."/>
        </authorList>
    </citation>
    <scope>NUCLEOTIDE SEQUENCE [LARGE SCALE GENOMIC DNA]</scope>
</reference>
<keyword evidence="4" id="KW-0472">Membrane</keyword>
<accession>A0AAN7P680</accession>
<sequence length="322" mass="36820">MLQTVFETLYFLVKIPYVCLIFSYKTGQALVSALTVSLQTIVHFSKSLHGFIKILFEDFRLFWCDIEHILISSILIVTTIIQTFINVLLTIVNTIKTGILFLFNGVVGVYNCILNFISYSFVLCSSIIVSIKHWLALLGSSIWFAITLLPVFIVYISTLSTYYIGLVLHEGLSLLSHIIQQLKTIIINAYDFIFDFPIEALMGLIVGGSVIFAIFKMQVIIYQQVLLCYQFIRSISGKIRLLLSKPIRHMQENTDSNDSDESDESFGKNNLCIICQDHDKCILMLPCRHLCVCNTCNIRLQQYDRTCPICRTVIQRTMKVFT</sequence>
<dbReference type="GO" id="GO:0016567">
    <property type="term" value="P:protein ubiquitination"/>
    <property type="evidence" value="ECO:0007669"/>
    <property type="project" value="TreeGrafter"/>
</dbReference>
<keyword evidence="4" id="KW-1133">Transmembrane helix</keyword>
<dbReference type="PANTHER" id="PTHR22696:SF1">
    <property type="entry name" value="E3 UBIQUITIN-PROTEIN LIGASE RNF26"/>
    <property type="match status" value="1"/>
</dbReference>
<proteinExistence type="predicted"/>
<protein>
    <recommendedName>
        <fullName evidence="5">RING-type domain-containing protein</fullName>
    </recommendedName>
</protein>
<dbReference type="GO" id="GO:0006511">
    <property type="term" value="P:ubiquitin-dependent protein catabolic process"/>
    <property type="evidence" value="ECO:0007669"/>
    <property type="project" value="TreeGrafter"/>
</dbReference>
<organism evidence="6 7">
    <name type="scientific">Aquatica leii</name>
    <dbReference type="NCBI Taxonomy" id="1421715"/>
    <lineage>
        <taxon>Eukaryota</taxon>
        <taxon>Metazoa</taxon>
        <taxon>Ecdysozoa</taxon>
        <taxon>Arthropoda</taxon>
        <taxon>Hexapoda</taxon>
        <taxon>Insecta</taxon>
        <taxon>Pterygota</taxon>
        <taxon>Neoptera</taxon>
        <taxon>Endopterygota</taxon>
        <taxon>Coleoptera</taxon>
        <taxon>Polyphaga</taxon>
        <taxon>Elateriformia</taxon>
        <taxon>Elateroidea</taxon>
        <taxon>Lampyridae</taxon>
        <taxon>Luciolinae</taxon>
        <taxon>Aquatica</taxon>
    </lineage>
</organism>
<dbReference type="Pfam" id="PF13920">
    <property type="entry name" value="zf-C3HC4_3"/>
    <property type="match status" value="1"/>
</dbReference>
<feature type="transmembrane region" description="Helical" evidence="4">
    <location>
        <begin position="69"/>
        <end position="92"/>
    </location>
</feature>
<dbReference type="Proteomes" id="UP001353858">
    <property type="component" value="Unassembled WGS sequence"/>
</dbReference>
<dbReference type="SUPFAM" id="SSF57850">
    <property type="entry name" value="RING/U-box"/>
    <property type="match status" value="1"/>
</dbReference>
<name>A0AAN7P680_9COLE</name>
<comment type="caution">
    <text evidence="6">The sequence shown here is derived from an EMBL/GenBank/DDBJ whole genome shotgun (WGS) entry which is preliminary data.</text>
</comment>
<evidence type="ECO:0000313" key="7">
    <source>
        <dbReference type="Proteomes" id="UP001353858"/>
    </source>
</evidence>
<keyword evidence="7" id="KW-1185">Reference proteome</keyword>
<evidence type="ECO:0000256" key="3">
    <source>
        <dbReference type="PROSITE-ProRule" id="PRU00175"/>
    </source>
</evidence>
<evidence type="ECO:0000259" key="5">
    <source>
        <dbReference type="PROSITE" id="PS50089"/>
    </source>
</evidence>
<keyword evidence="2" id="KW-0862">Zinc</keyword>
<dbReference type="EMBL" id="JARPUR010000004">
    <property type="protein sequence ID" value="KAK4877764.1"/>
    <property type="molecule type" value="Genomic_DNA"/>
</dbReference>
<evidence type="ECO:0000256" key="4">
    <source>
        <dbReference type="SAM" id="Phobius"/>
    </source>
</evidence>
<feature type="domain" description="RING-type" evidence="5">
    <location>
        <begin position="272"/>
        <end position="311"/>
    </location>
</feature>
<evidence type="ECO:0000256" key="1">
    <source>
        <dbReference type="ARBA" id="ARBA00022771"/>
    </source>
</evidence>
<dbReference type="InterPro" id="IPR013083">
    <property type="entry name" value="Znf_RING/FYVE/PHD"/>
</dbReference>
<dbReference type="Gene3D" id="3.30.40.10">
    <property type="entry name" value="Zinc/RING finger domain, C3HC4 (zinc finger)"/>
    <property type="match status" value="1"/>
</dbReference>
<dbReference type="InterPro" id="IPR001841">
    <property type="entry name" value="Znf_RING"/>
</dbReference>
<evidence type="ECO:0000256" key="2">
    <source>
        <dbReference type="ARBA" id="ARBA00022833"/>
    </source>
</evidence>
<keyword evidence="4" id="KW-0812">Transmembrane</keyword>
<dbReference type="AlphaFoldDB" id="A0AAN7P680"/>
<feature type="transmembrane region" description="Helical" evidence="4">
    <location>
        <begin position="192"/>
        <end position="215"/>
    </location>
</feature>
<feature type="transmembrane region" description="Helical" evidence="4">
    <location>
        <begin position="98"/>
        <end position="122"/>
    </location>
</feature>
<feature type="transmembrane region" description="Helical" evidence="4">
    <location>
        <begin position="134"/>
        <end position="156"/>
    </location>
</feature>
<dbReference type="PROSITE" id="PS50089">
    <property type="entry name" value="ZF_RING_2"/>
    <property type="match status" value="1"/>
</dbReference>
<gene>
    <name evidence="6" type="ORF">RN001_010270</name>
</gene>
<dbReference type="PANTHER" id="PTHR22696">
    <property type="entry name" value="E3 UBIQUITIN-PROTEIN LIGASE RNF26"/>
    <property type="match status" value="1"/>
</dbReference>
<keyword evidence="1 3" id="KW-0479">Metal-binding</keyword>
<evidence type="ECO:0000313" key="6">
    <source>
        <dbReference type="EMBL" id="KAK4877764.1"/>
    </source>
</evidence>
<dbReference type="GO" id="GO:0061630">
    <property type="term" value="F:ubiquitin protein ligase activity"/>
    <property type="evidence" value="ECO:0007669"/>
    <property type="project" value="TreeGrafter"/>
</dbReference>
<dbReference type="GO" id="GO:0008270">
    <property type="term" value="F:zinc ion binding"/>
    <property type="evidence" value="ECO:0007669"/>
    <property type="project" value="UniProtKB-KW"/>
</dbReference>
<keyword evidence="1 3" id="KW-0863">Zinc-finger</keyword>